<dbReference type="SUPFAM" id="SSF50630">
    <property type="entry name" value="Acid proteases"/>
    <property type="match status" value="1"/>
</dbReference>
<feature type="signal peptide" evidence="3">
    <location>
        <begin position="1"/>
        <end position="21"/>
    </location>
</feature>
<evidence type="ECO:0000256" key="1">
    <source>
        <dbReference type="SAM" id="MobiDB-lite"/>
    </source>
</evidence>
<reference evidence="4 5" key="1">
    <citation type="submission" date="2020-01" db="EMBL/GenBank/DDBJ databases">
        <authorList>
            <consortium name="DOE Joint Genome Institute"/>
            <person name="Haridas S."/>
            <person name="Albert R."/>
            <person name="Binder M."/>
            <person name="Bloem J."/>
            <person name="Labutti K."/>
            <person name="Salamov A."/>
            <person name="Andreopoulos B."/>
            <person name="Baker S.E."/>
            <person name="Barry K."/>
            <person name="Bills G."/>
            <person name="Bluhm B.H."/>
            <person name="Cannon C."/>
            <person name="Castanera R."/>
            <person name="Culley D.E."/>
            <person name="Daum C."/>
            <person name="Ezra D."/>
            <person name="Gonzalez J.B."/>
            <person name="Henrissat B."/>
            <person name="Kuo A."/>
            <person name="Liang C."/>
            <person name="Lipzen A."/>
            <person name="Lutzoni F."/>
            <person name="Magnuson J."/>
            <person name="Mondo S."/>
            <person name="Nolan M."/>
            <person name="Ohm R."/>
            <person name="Pangilinan J."/>
            <person name="Park H.-J.H."/>
            <person name="Ramirez L."/>
            <person name="Alfaro M."/>
            <person name="Sun H."/>
            <person name="Tritt A."/>
            <person name="Yoshinaga Y."/>
            <person name="Zwiers L.-H.L."/>
            <person name="Turgeon B.G."/>
            <person name="Goodwin S.B."/>
            <person name="Spatafora J.W."/>
            <person name="Crous P.W."/>
            <person name="Grigoriev I.V."/>
        </authorList>
    </citation>
    <scope>NUCLEOTIDE SEQUENCE [LARGE SCALE GENOMIC DNA]</scope>
    <source>
        <strain evidence="4 5">CBS 611.86</strain>
    </source>
</reference>
<keyword evidence="5" id="KW-1185">Reference proteome</keyword>
<keyword evidence="2" id="KW-0472">Membrane</keyword>
<evidence type="ECO:0000313" key="4">
    <source>
        <dbReference type="EMBL" id="KAF2874584.1"/>
    </source>
</evidence>
<keyword evidence="2" id="KW-0812">Transmembrane</keyword>
<dbReference type="Proteomes" id="UP000481861">
    <property type="component" value="Unassembled WGS sequence"/>
</dbReference>
<name>A0A7C8MQF8_9PLEO</name>
<proteinExistence type="predicted"/>
<feature type="compositionally biased region" description="Low complexity" evidence="1">
    <location>
        <begin position="427"/>
        <end position="444"/>
    </location>
</feature>
<evidence type="ECO:0000256" key="3">
    <source>
        <dbReference type="SAM" id="SignalP"/>
    </source>
</evidence>
<evidence type="ECO:0000313" key="5">
    <source>
        <dbReference type="Proteomes" id="UP000481861"/>
    </source>
</evidence>
<dbReference type="Gene3D" id="2.40.70.10">
    <property type="entry name" value="Acid Proteases"/>
    <property type="match status" value="1"/>
</dbReference>
<sequence>MSICGILYAVCTPLFFNLAFAQNSDSNCTFEPVSIPIKWATLPNKGSIRGGAVSMGTPAQNFSVLPIVEINNTYLFQRFDGCDITEAACRTHRGGFFIPEDSDSYKSDIAASPTSPQWEASETLTSGGIGSDSFVLNGNTTISQFPFGVVEKEITVNHAGGNGQASFGLGRNSTILSMLKSAGKIGSSSWGYWWGLDGATDPAKMDGNLVFGGYDRAKIKNPEKNHTGKFTERGLCPQGMTVTFNEIRLNFPNGSQPNLLQSSPLQACVCPQCTNVMTLPYDPYYARFETWTEAVAINRSLGINFFDMMYHVDEVYQGDLTLVLDTGLEIRILNSQLAIPDLTIGGDGRIDGNMSVRDLTLYSLQDINRFDMPRLGRVFFTGAYLWVNNDEETFTIWEANPTTESELVSVTEPKSHEECSASSQLIGPSTTPTGTATQAAGGTSPTGGTLKGGAIAGIVVGVLVALSLFGFSIYWILAKRQTRLAASAPDYVDSYPEVDFHPEKRKQQVNAGTPLVEMWGAHASEMRGDMASPQELYSERDGGPASVHELPSST</sequence>
<evidence type="ECO:0000256" key="2">
    <source>
        <dbReference type="SAM" id="Phobius"/>
    </source>
</evidence>
<dbReference type="InterPro" id="IPR021109">
    <property type="entry name" value="Peptidase_aspartic_dom_sf"/>
</dbReference>
<comment type="caution">
    <text evidence="4">The sequence shown here is derived from an EMBL/GenBank/DDBJ whole genome shotgun (WGS) entry which is preliminary data.</text>
</comment>
<feature type="region of interest" description="Disordered" evidence="1">
    <location>
        <begin position="411"/>
        <end position="444"/>
    </location>
</feature>
<gene>
    <name evidence="4" type="ORF">BDV95DRAFT_336372</name>
</gene>
<dbReference type="AlphaFoldDB" id="A0A7C8MQF8"/>
<feature type="transmembrane region" description="Helical" evidence="2">
    <location>
        <begin position="454"/>
        <end position="477"/>
    </location>
</feature>
<accession>A0A7C8MQF8</accession>
<dbReference type="OrthoDB" id="5361565at2759"/>
<organism evidence="4 5">
    <name type="scientific">Massariosphaeria phaeospora</name>
    <dbReference type="NCBI Taxonomy" id="100035"/>
    <lineage>
        <taxon>Eukaryota</taxon>
        <taxon>Fungi</taxon>
        <taxon>Dikarya</taxon>
        <taxon>Ascomycota</taxon>
        <taxon>Pezizomycotina</taxon>
        <taxon>Dothideomycetes</taxon>
        <taxon>Pleosporomycetidae</taxon>
        <taxon>Pleosporales</taxon>
        <taxon>Pleosporales incertae sedis</taxon>
        <taxon>Massariosphaeria</taxon>
    </lineage>
</organism>
<dbReference type="CDD" id="cd12087">
    <property type="entry name" value="TM_EGFR-like"/>
    <property type="match status" value="1"/>
</dbReference>
<feature type="region of interest" description="Disordered" evidence="1">
    <location>
        <begin position="527"/>
        <end position="554"/>
    </location>
</feature>
<keyword evidence="2" id="KW-1133">Transmembrane helix</keyword>
<protein>
    <submittedName>
        <fullName evidence="4">Aspartic peptidase domain-containing protein</fullName>
    </submittedName>
</protein>
<dbReference type="EMBL" id="JAADJZ010000006">
    <property type="protein sequence ID" value="KAF2874584.1"/>
    <property type="molecule type" value="Genomic_DNA"/>
</dbReference>
<keyword evidence="3" id="KW-0732">Signal</keyword>
<feature type="chain" id="PRO_5028818566" evidence="3">
    <location>
        <begin position="22"/>
        <end position="554"/>
    </location>
</feature>